<reference evidence="3" key="1">
    <citation type="submission" date="2019-05" db="EMBL/GenBank/DDBJ databases">
        <title>Candidatus Nanohalobium constans, a novel model system to study the DPANN nano-sized archaea: genomic and physiological characterization of a nanoarchaeon co-cultured with its chitinotrophic host.</title>
        <authorList>
            <person name="La Cono V."/>
            <person name="Arcadi E."/>
            <person name="Crisafi F."/>
            <person name="Denaro R."/>
            <person name="La Spada G."/>
            <person name="Messina E."/>
            <person name="Smedile F."/>
            <person name="Toshchakov S.V."/>
            <person name="Shevchenko M.A."/>
            <person name="Golyshin P.N."/>
            <person name="Golyshina O.V."/>
            <person name="Ferrer M."/>
            <person name="Rohde M."/>
            <person name="Mushegian A."/>
            <person name="Sorokin D.Y."/>
            <person name="Giuliano L."/>
            <person name="Yakimov M.M."/>
        </authorList>
    </citation>
    <scope>NUCLEOTIDE SEQUENCE [LARGE SCALE GENOMIC DNA]</scope>
    <source>
        <strain evidence="3">LC1Nh</strain>
    </source>
</reference>
<sequence length="128" mass="14371">MYMLRYILITVLLLPFIDFYILVEVAGSIGILKTLLISIVTGLIGAELVRREGRHVFQKLQRSVTGGEITRNFMEGFILVLAGLMLLSPGFVTDILGAVIAVRPVRERLVAKLMNSKNTAFEVEFQRF</sequence>
<name>A0A5Q0UG56_9ARCH</name>
<dbReference type="EMBL" id="CP040089">
    <property type="protein sequence ID" value="QGA79945.1"/>
    <property type="molecule type" value="Genomic_DNA"/>
</dbReference>
<dbReference type="AlphaFoldDB" id="A0A5Q0UG56"/>
<dbReference type="Pfam" id="PF04186">
    <property type="entry name" value="FxsA"/>
    <property type="match status" value="1"/>
</dbReference>
<dbReference type="PANTHER" id="PTHR35335:SF1">
    <property type="entry name" value="UPF0716 PROTEIN FXSA"/>
    <property type="match status" value="1"/>
</dbReference>
<gene>
    <name evidence="2" type="primary">fxsA</name>
    <name evidence="2" type="ORF">LC1Nh_0036</name>
</gene>
<dbReference type="KEGG" id="ncon:LC1Nh_0036"/>
<protein>
    <submittedName>
        <fullName evidence="2">FxsA domain protein</fullName>
    </submittedName>
</protein>
<keyword evidence="3" id="KW-1185">Reference proteome</keyword>
<dbReference type="NCBIfam" id="NF008528">
    <property type="entry name" value="PRK11463.1-2"/>
    <property type="match status" value="1"/>
</dbReference>
<feature type="transmembrane region" description="Helical" evidence="1">
    <location>
        <begin position="77"/>
        <end position="102"/>
    </location>
</feature>
<evidence type="ECO:0000313" key="3">
    <source>
        <dbReference type="Proteomes" id="UP000377803"/>
    </source>
</evidence>
<dbReference type="GO" id="GO:0016020">
    <property type="term" value="C:membrane"/>
    <property type="evidence" value="ECO:0007669"/>
    <property type="project" value="InterPro"/>
</dbReference>
<evidence type="ECO:0000313" key="2">
    <source>
        <dbReference type="EMBL" id="QGA79945.1"/>
    </source>
</evidence>
<accession>A0A5Q0UG56</accession>
<organism evidence="2 3">
    <name type="scientific">Candidatus Nanohalobium constans</name>
    <dbReference type="NCBI Taxonomy" id="2565781"/>
    <lineage>
        <taxon>Archaea</taxon>
        <taxon>Candidatus Nanohalarchaeota</taxon>
        <taxon>Candidatus Nanohalobia</taxon>
        <taxon>Candidatus Nanohalobiales</taxon>
        <taxon>Candidatus Nanohalobiaceae</taxon>
        <taxon>Candidatus Nanohalobium</taxon>
    </lineage>
</organism>
<keyword evidence="1" id="KW-1133">Transmembrane helix</keyword>
<evidence type="ECO:0000256" key="1">
    <source>
        <dbReference type="SAM" id="Phobius"/>
    </source>
</evidence>
<dbReference type="PANTHER" id="PTHR35335">
    <property type="entry name" value="UPF0716 PROTEIN FXSA"/>
    <property type="match status" value="1"/>
</dbReference>
<dbReference type="Proteomes" id="UP000377803">
    <property type="component" value="Chromosome"/>
</dbReference>
<dbReference type="InterPro" id="IPR007313">
    <property type="entry name" value="FxsA"/>
</dbReference>
<keyword evidence="1" id="KW-0812">Transmembrane</keyword>
<proteinExistence type="predicted"/>
<feature type="transmembrane region" description="Helical" evidence="1">
    <location>
        <begin position="6"/>
        <end position="23"/>
    </location>
</feature>
<keyword evidence="1" id="KW-0472">Membrane</keyword>